<dbReference type="EMBL" id="JBHRXX010000001">
    <property type="protein sequence ID" value="MFC3682143.1"/>
    <property type="molecule type" value="Genomic_DNA"/>
</dbReference>
<dbReference type="Gene3D" id="3.40.50.300">
    <property type="entry name" value="P-loop containing nucleotide triphosphate hydrolases"/>
    <property type="match status" value="1"/>
</dbReference>
<gene>
    <name evidence="1" type="ORF">ACFOPI_00975</name>
</gene>
<evidence type="ECO:0000313" key="1">
    <source>
        <dbReference type="EMBL" id="MFC3682143.1"/>
    </source>
</evidence>
<dbReference type="Proteomes" id="UP001595729">
    <property type="component" value="Unassembled WGS sequence"/>
</dbReference>
<name>A0ABV7VX86_9BURK</name>
<reference evidence="2" key="1">
    <citation type="journal article" date="2019" name="Int. J. Syst. Evol. Microbiol.">
        <title>The Global Catalogue of Microorganisms (GCM) 10K type strain sequencing project: providing services to taxonomists for standard genome sequencing and annotation.</title>
        <authorList>
            <consortium name="The Broad Institute Genomics Platform"/>
            <consortium name="The Broad Institute Genome Sequencing Center for Infectious Disease"/>
            <person name="Wu L."/>
            <person name="Ma J."/>
        </authorList>
    </citation>
    <scope>NUCLEOTIDE SEQUENCE [LARGE SCALE GENOMIC DNA]</scope>
    <source>
        <strain evidence="2">KCTC 42501</strain>
    </source>
</reference>
<evidence type="ECO:0000313" key="2">
    <source>
        <dbReference type="Proteomes" id="UP001595729"/>
    </source>
</evidence>
<dbReference type="Pfam" id="PF05621">
    <property type="entry name" value="TniB"/>
    <property type="match status" value="1"/>
</dbReference>
<proteinExistence type="predicted"/>
<protein>
    <submittedName>
        <fullName evidence="1">TniB family NTP-binding protein</fullName>
    </submittedName>
</protein>
<dbReference type="SUPFAM" id="SSF52540">
    <property type="entry name" value="P-loop containing nucleoside triphosphate hydrolases"/>
    <property type="match status" value="1"/>
</dbReference>
<sequence length="319" mass="35704">MATVDTYSRLKHFDEQYIPFPPFVAAMTAIEANLQMYREAGVATHMLVTGEAGTGKSSLCRWLAHQHPLRVLPERDVIELLVTAIPPAASIASIASTMLEALGDPYASTGTVSQKTHRVITLCRGCGVEMLLFDEAQHLQDRGDTKTHYMVGDWLKHLIDELAVPTVLLGLPRLENVLQVNDQLRRRFSCRRRLAVGQSDTDSIETECLQLFLSLTSLIDIPVLPHPYGAQEMGVRLYYASDGRVAYIKKLLFAALRSALEQDLDAIDAPMLERSFTNEIWWEGVGKLNPFHPDFECRRLDRGGEPFQVASSPGKRRSK</sequence>
<comment type="caution">
    <text evidence="1">The sequence shown here is derived from an EMBL/GenBank/DDBJ whole genome shotgun (WGS) entry which is preliminary data.</text>
</comment>
<keyword evidence="2" id="KW-1185">Reference proteome</keyword>
<organism evidence="1 2">
    <name type="scientific">Hydrogenophaga luteola</name>
    <dbReference type="NCBI Taxonomy" id="1591122"/>
    <lineage>
        <taxon>Bacteria</taxon>
        <taxon>Pseudomonadati</taxon>
        <taxon>Pseudomonadota</taxon>
        <taxon>Betaproteobacteria</taxon>
        <taxon>Burkholderiales</taxon>
        <taxon>Comamonadaceae</taxon>
        <taxon>Hydrogenophaga</taxon>
    </lineage>
</organism>
<dbReference type="InterPro" id="IPR008868">
    <property type="entry name" value="TniB"/>
</dbReference>
<dbReference type="InterPro" id="IPR027417">
    <property type="entry name" value="P-loop_NTPase"/>
</dbReference>
<dbReference type="RefSeq" id="WP_382169852.1">
    <property type="nucleotide sequence ID" value="NZ_JBHRXX010000001.1"/>
</dbReference>
<accession>A0ABV7VX86</accession>